<name>A0A9D4F2E1_DREPO</name>
<accession>A0A9D4F2E1</accession>
<dbReference type="Proteomes" id="UP000828390">
    <property type="component" value="Unassembled WGS sequence"/>
</dbReference>
<protein>
    <submittedName>
        <fullName evidence="1">Uncharacterized protein</fullName>
    </submittedName>
</protein>
<proteinExistence type="predicted"/>
<keyword evidence="2" id="KW-1185">Reference proteome</keyword>
<evidence type="ECO:0000313" key="1">
    <source>
        <dbReference type="EMBL" id="KAH3788445.1"/>
    </source>
</evidence>
<dbReference type="AlphaFoldDB" id="A0A9D4F2E1"/>
<sequence>MALSKSEAMPSQVQWSSRALIMAALDIEDYRNTHHTFVPHRTLTCVVPRDP</sequence>
<organism evidence="1 2">
    <name type="scientific">Dreissena polymorpha</name>
    <name type="common">Zebra mussel</name>
    <name type="synonym">Mytilus polymorpha</name>
    <dbReference type="NCBI Taxonomy" id="45954"/>
    <lineage>
        <taxon>Eukaryota</taxon>
        <taxon>Metazoa</taxon>
        <taxon>Spiralia</taxon>
        <taxon>Lophotrochozoa</taxon>
        <taxon>Mollusca</taxon>
        <taxon>Bivalvia</taxon>
        <taxon>Autobranchia</taxon>
        <taxon>Heteroconchia</taxon>
        <taxon>Euheterodonta</taxon>
        <taxon>Imparidentia</taxon>
        <taxon>Neoheterodontei</taxon>
        <taxon>Myida</taxon>
        <taxon>Dreissenoidea</taxon>
        <taxon>Dreissenidae</taxon>
        <taxon>Dreissena</taxon>
    </lineage>
</organism>
<comment type="caution">
    <text evidence="1">The sequence shown here is derived from an EMBL/GenBank/DDBJ whole genome shotgun (WGS) entry which is preliminary data.</text>
</comment>
<reference evidence="1" key="2">
    <citation type="submission" date="2020-11" db="EMBL/GenBank/DDBJ databases">
        <authorList>
            <person name="McCartney M.A."/>
            <person name="Auch B."/>
            <person name="Kono T."/>
            <person name="Mallez S."/>
            <person name="Becker A."/>
            <person name="Gohl D.M."/>
            <person name="Silverstein K.A.T."/>
            <person name="Koren S."/>
            <person name="Bechman K.B."/>
            <person name="Herman A."/>
            <person name="Abrahante J.E."/>
            <person name="Garbe J."/>
        </authorList>
    </citation>
    <scope>NUCLEOTIDE SEQUENCE</scope>
    <source>
        <strain evidence="1">Duluth1</strain>
        <tissue evidence="1">Whole animal</tissue>
    </source>
</reference>
<dbReference type="EMBL" id="JAIWYP010000008">
    <property type="protein sequence ID" value="KAH3788445.1"/>
    <property type="molecule type" value="Genomic_DNA"/>
</dbReference>
<reference evidence="1" key="1">
    <citation type="journal article" date="2019" name="bioRxiv">
        <title>The Genome of the Zebra Mussel, Dreissena polymorpha: A Resource for Invasive Species Research.</title>
        <authorList>
            <person name="McCartney M.A."/>
            <person name="Auch B."/>
            <person name="Kono T."/>
            <person name="Mallez S."/>
            <person name="Zhang Y."/>
            <person name="Obille A."/>
            <person name="Becker A."/>
            <person name="Abrahante J.E."/>
            <person name="Garbe J."/>
            <person name="Badalamenti J.P."/>
            <person name="Herman A."/>
            <person name="Mangelson H."/>
            <person name="Liachko I."/>
            <person name="Sullivan S."/>
            <person name="Sone E.D."/>
            <person name="Koren S."/>
            <person name="Silverstein K.A.T."/>
            <person name="Beckman K.B."/>
            <person name="Gohl D.M."/>
        </authorList>
    </citation>
    <scope>NUCLEOTIDE SEQUENCE</scope>
    <source>
        <strain evidence="1">Duluth1</strain>
        <tissue evidence="1">Whole animal</tissue>
    </source>
</reference>
<evidence type="ECO:0000313" key="2">
    <source>
        <dbReference type="Proteomes" id="UP000828390"/>
    </source>
</evidence>
<gene>
    <name evidence="1" type="ORF">DPMN_166589</name>
</gene>